<dbReference type="KEGG" id="gph:GEMMAAP_05010"/>
<dbReference type="Gene3D" id="1.20.1440.60">
    <property type="entry name" value="23S rRNA-intervening sequence"/>
    <property type="match status" value="1"/>
</dbReference>
<reference evidence="1 2" key="1">
    <citation type="journal article" date="2014" name="Proc. Natl. Acad. Sci. U.S.A.">
        <title>Functional type 2 photosynthetic reaction centers found in the rare bacterial phylum Gemmatimonadetes.</title>
        <authorList>
            <person name="Zeng Y."/>
            <person name="Feng F."/>
            <person name="Medova H."/>
            <person name="Dean J."/>
            <person name="Koblizek M."/>
        </authorList>
    </citation>
    <scope>NUCLEOTIDE SEQUENCE [LARGE SCALE GENOMIC DNA]</scope>
    <source>
        <strain evidence="1 2">AP64</strain>
    </source>
</reference>
<evidence type="ECO:0008006" key="3">
    <source>
        <dbReference type="Google" id="ProtNLM"/>
    </source>
</evidence>
<dbReference type="OrthoDB" id="9811959at2"/>
<dbReference type="EMBL" id="CP011454">
    <property type="protein sequence ID" value="AMW04376.1"/>
    <property type="molecule type" value="Genomic_DNA"/>
</dbReference>
<accession>A0A143BH47</accession>
<dbReference type="AlphaFoldDB" id="A0A143BH47"/>
<dbReference type="PANTHER" id="PTHR38471:SF2">
    <property type="entry name" value="FOUR HELIX BUNDLE PROTEIN"/>
    <property type="match status" value="1"/>
</dbReference>
<dbReference type="STRING" id="1379270.GEMMAAP_05010"/>
<name>A0A143BH47_9BACT</name>
<evidence type="ECO:0000313" key="2">
    <source>
        <dbReference type="Proteomes" id="UP000076404"/>
    </source>
</evidence>
<dbReference type="SUPFAM" id="SSF158446">
    <property type="entry name" value="IVS-encoded protein-like"/>
    <property type="match status" value="1"/>
</dbReference>
<evidence type="ECO:0000313" key="1">
    <source>
        <dbReference type="EMBL" id="AMW04376.1"/>
    </source>
</evidence>
<dbReference type="eggNOG" id="ENOG5031JYP">
    <property type="taxonomic scope" value="Bacteria"/>
</dbReference>
<dbReference type="InterPro" id="IPR036583">
    <property type="entry name" value="23S_rRNA_IVS_sf"/>
</dbReference>
<protein>
    <recommendedName>
        <fullName evidence="3">Four helix bundle protein</fullName>
    </recommendedName>
</protein>
<dbReference type="RefSeq" id="WP_026849979.1">
    <property type="nucleotide sequence ID" value="NZ_CP011454.1"/>
</dbReference>
<dbReference type="Proteomes" id="UP000076404">
    <property type="component" value="Chromosome"/>
</dbReference>
<dbReference type="InterPro" id="IPR012657">
    <property type="entry name" value="23S_rRNA-intervening_sequence"/>
</dbReference>
<dbReference type="Pfam" id="PF05635">
    <property type="entry name" value="23S_rRNA_IVP"/>
    <property type="match status" value="1"/>
</dbReference>
<gene>
    <name evidence="1" type="ORF">GEMMAAP_05010</name>
</gene>
<keyword evidence="2" id="KW-1185">Reference proteome</keyword>
<organism evidence="1 2">
    <name type="scientific">Gemmatimonas phototrophica</name>
    <dbReference type="NCBI Taxonomy" id="1379270"/>
    <lineage>
        <taxon>Bacteria</taxon>
        <taxon>Pseudomonadati</taxon>
        <taxon>Gemmatimonadota</taxon>
        <taxon>Gemmatimonadia</taxon>
        <taxon>Gemmatimonadales</taxon>
        <taxon>Gemmatimonadaceae</taxon>
        <taxon>Gemmatimonas</taxon>
    </lineage>
</organism>
<sequence>MAHNPQKLEVVRRAFALAVTVHRLADEYTAAMARVSPGMRAQLLRAVDSMALNLTEGAGCESPTKTATFCTTAIGSCNEVELQLRLASALEVLPPTKDYITDEVIEVRRLIYGFRKYVLSHPPITPTPGPASQ</sequence>
<dbReference type="NCBIfam" id="TIGR02436">
    <property type="entry name" value="four helix bundle protein"/>
    <property type="match status" value="1"/>
</dbReference>
<proteinExistence type="predicted"/>
<reference evidence="1 2" key="2">
    <citation type="journal article" date="2016" name="Environ. Microbiol. Rep.">
        <title>Metagenomic evidence for the presence of phototrophic Gemmatimonadetes bacteria in diverse environments.</title>
        <authorList>
            <person name="Zeng Y."/>
            <person name="Baumbach J."/>
            <person name="Barbosa E.G."/>
            <person name="Azevedo V."/>
            <person name="Zhang C."/>
            <person name="Koblizek M."/>
        </authorList>
    </citation>
    <scope>NUCLEOTIDE SEQUENCE [LARGE SCALE GENOMIC DNA]</scope>
    <source>
        <strain evidence="1 2">AP64</strain>
    </source>
</reference>
<dbReference type="PANTHER" id="PTHR38471">
    <property type="entry name" value="FOUR HELIX BUNDLE PROTEIN"/>
    <property type="match status" value="1"/>
</dbReference>